<comment type="subcellular location">
    <subcellularLocation>
        <location evidence="1 7">Cell inner membrane</location>
        <topology evidence="1 7">Multi-pass membrane protein</topology>
    </subcellularLocation>
</comment>
<proteinExistence type="inferred from homology"/>
<dbReference type="GO" id="GO:0022857">
    <property type="term" value="F:transmembrane transporter activity"/>
    <property type="evidence" value="ECO:0007669"/>
    <property type="project" value="UniProtKB-UniRule"/>
</dbReference>
<dbReference type="Pfam" id="PF06808">
    <property type="entry name" value="DctM"/>
    <property type="match status" value="1"/>
</dbReference>
<evidence type="ECO:0000256" key="3">
    <source>
        <dbReference type="ARBA" id="ARBA00022519"/>
    </source>
</evidence>
<feature type="transmembrane region" description="Helical" evidence="7">
    <location>
        <begin position="246"/>
        <end position="264"/>
    </location>
</feature>
<dbReference type="PANTHER" id="PTHR33362">
    <property type="entry name" value="SIALIC ACID TRAP TRANSPORTER PERMEASE PROTEIN SIAT-RELATED"/>
    <property type="match status" value="1"/>
</dbReference>
<feature type="transmembrane region" description="Helical" evidence="7">
    <location>
        <begin position="364"/>
        <end position="390"/>
    </location>
</feature>
<keyword evidence="10" id="KW-1185">Reference proteome</keyword>
<feature type="transmembrane region" description="Helical" evidence="7">
    <location>
        <begin position="6"/>
        <end position="36"/>
    </location>
</feature>
<feature type="transmembrane region" description="Helical" evidence="7">
    <location>
        <begin position="317"/>
        <end position="334"/>
    </location>
</feature>
<evidence type="ECO:0000313" key="10">
    <source>
        <dbReference type="Proteomes" id="UP001320119"/>
    </source>
</evidence>
<sequence>MDPSILILVISFTFLLIIGTPVSISIGVSTLLTMLVSIDFIPAVTTTAQRMGGGLNSFSLLAIPFFILSGLLMGQGGIARRLVEFAKVLIGMFPGGLAFVNVISCTLFGAISGSAVAATSAIGSFMIPTMNKEGYDKNFNAAITVASSTTGLLIPPSNILIIYSLASGGVSIAALFVAGYIPGLLMAAFLMIVCAIYARIKKFPVGERPCLKDVALRSWEAIPSLALIFIVIGGIIKGIFTATEASVIAVLYAGFLSLVVYKEIAWGDLKPLLVKAGETTAIVLLLIATSTAMSWILSYENIPQDLSTQLLNLTENPLVILLTINIILLLVGVFMDMTPAVLIFTPILLPVAESLGLSPLHFGIIMIMNLCIGLCTPPVGSVLFVGCSVAKTSIGSLIKPLLPMYAAMIFALLLVIFIPALSEFLPEFFGLYNMP</sequence>
<evidence type="ECO:0000256" key="4">
    <source>
        <dbReference type="ARBA" id="ARBA00022692"/>
    </source>
</evidence>
<name>A0AAN2BL47_9GAMM</name>
<comment type="subunit">
    <text evidence="7">The complex comprises the extracytoplasmic solute receptor protein and the two transmembrane proteins.</text>
</comment>
<dbReference type="InterPro" id="IPR004681">
    <property type="entry name" value="TRAP_DctM"/>
</dbReference>
<feature type="domain" description="TRAP C4-dicarboxylate transport system permease DctM subunit" evidence="8">
    <location>
        <begin position="10"/>
        <end position="421"/>
    </location>
</feature>
<keyword evidence="4 7" id="KW-0812">Transmembrane</keyword>
<feature type="transmembrane region" description="Helical" evidence="7">
    <location>
        <begin position="172"/>
        <end position="198"/>
    </location>
</feature>
<protein>
    <recommendedName>
        <fullName evidence="7">TRAP transporter large permease protein</fullName>
    </recommendedName>
</protein>
<dbReference type="PANTHER" id="PTHR33362:SF2">
    <property type="entry name" value="TRAP TRANSPORTER LARGE PERMEASE PROTEIN"/>
    <property type="match status" value="1"/>
</dbReference>
<dbReference type="AlphaFoldDB" id="A0AAN2BL47"/>
<organism evidence="9 10">
    <name type="scientific">Marinagarivorans cellulosilyticus</name>
    <dbReference type="NCBI Taxonomy" id="2721545"/>
    <lineage>
        <taxon>Bacteria</taxon>
        <taxon>Pseudomonadati</taxon>
        <taxon>Pseudomonadota</taxon>
        <taxon>Gammaproteobacteria</taxon>
        <taxon>Cellvibrionales</taxon>
        <taxon>Cellvibrionaceae</taxon>
        <taxon>Marinagarivorans</taxon>
    </lineage>
</organism>
<reference evidence="9 10" key="1">
    <citation type="journal article" date="2022" name="IScience">
        <title>An ultrasensitive nanofiber-based assay for enzymatic hydrolysis and deep-sea microbial degradation of cellulose.</title>
        <authorList>
            <person name="Tsudome M."/>
            <person name="Tachioka M."/>
            <person name="Miyazaki M."/>
            <person name="Uchimura K."/>
            <person name="Tsuda M."/>
            <person name="Takaki Y."/>
            <person name="Deguchi S."/>
        </authorList>
    </citation>
    <scope>NUCLEOTIDE SEQUENCE [LARGE SCALE GENOMIC DNA]</scope>
    <source>
        <strain evidence="9 10">GE09</strain>
    </source>
</reference>
<feature type="transmembrane region" description="Helical" evidence="7">
    <location>
        <begin position="139"/>
        <end position="166"/>
    </location>
</feature>
<feature type="transmembrane region" description="Helical" evidence="7">
    <location>
        <begin position="57"/>
        <end position="78"/>
    </location>
</feature>
<dbReference type="Proteomes" id="UP001320119">
    <property type="component" value="Chromosome"/>
</dbReference>
<keyword evidence="2" id="KW-1003">Cell membrane</keyword>
<evidence type="ECO:0000256" key="6">
    <source>
        <dbReference type="ARBA" id="ARBA00023136"/>
    </source>
</evidence>
<evidence type="ECO:0000256" key="1">
    <source>
        <dbReference type="ARBA" id="ARBA00004429"/>
    </source>
</evidence>
<feature type="transmembrane region" description="Helical" evidence="7">
    <location>
        <begin position="276"/>
        <end position="297"/>
    </location>
</feature>
<dbReference type="RefSeq" id="WP_236983290.1">
    <property type="nucleotide sequence ID" value="NZ_AP023086.1"/>
</dbReference>
<accession>A0AAN2BL47</accession>
<keyword evidence="6 7" id="KW-0472">Membrane</keyword>
<feature type="transmembrane region" description="Helical" evidence="7">
    <location>
        <begin position="98"/>
        <end position="127"/>
    </location>
</feature>
<comment type="similarity">
    <text evidence="7">Belongs to the TRAP transporter large permease family.</text>
</comment>
<evidence type="ECO:0000256" key="5">
    <source>
        <dbReference type="ARBA" id="ARBA00022989"/>
    </source>
</evidence>
<evidence type="ECO:0000259" key="8">
    <source>
        <dbReference type="Pfam" id="PF06808"/>
    </source>
</evidence>
<dbReference type="KEGG" id="marq:MARGE09_P2949"/>
<dbReference type="EMBL" id="AP023086">
    <property type="protein sequence ID" value="BCD98748.1"/>
    <property type="molecule type" value="Genomic_DNA"/>
</dbReference>
<evidence type="ECO:0000313" key="9">
    <source>
        <dbReference type="EMBL" id="BCD98748.1"/>
    </source>
</evidence>
<feature type="transmembrane region" description="Helical" evidence="7">
    <location>
        <begin position="219"/>
        <end position="240"/>
    </location>
</feature>
<dbReference type="PIRSF" id="PIRSF006066">
    <property type="entry name" value="HI0050"/>
    <property type="match status" value="1"/>
</dbReference>
<evidence type="ECO:0000256" key="7">
    <source>
        <dbReference type="RuleBase" id="RU369079"/>
    </source>
</evidence>
<feature type="transmembrane region" description="Helical" evidence="7">
    <location>
        <begin position="402"/>
        <end position="422"/>
    </location>
</feature>
<keyword evidence="3 7" id="KW-0997">Cell inner membrane</keyword>
<keyword evidence="5 7" id="KW-1133">Transmembrane helix</keyword>
<gene>
    <name evidence="9" type="ORF">MARGE09_P2949</name>
</gene>
<dbReference type="InterPro" id="IPR010656">
    <property type="entry name" value="DctM"/>
</dbReference>
<evidence type="ECO:0000256" key="2">
    <source>
        <dbReference type="ARBA" id="ARBA00022475"/>
    </source>
</evidence>
<keyword evidence="7" id="KW-0813">Transport</keyword>
<dbReference type="GO" id="GO:0005886">
    <property type="term" value="C:plasma membrane"/>
    <property type="evidence" value="ECO:0007669"/>
    <property type="project" value="UniProtKB-SubCell"/>
</dbReference>
<comment type="function">
    <text evidence="7">Part of the tripartite ATP-independent periplasmic (TRAP) transport system.</text>
</comment>
<dbReference type="NCBIfam" id="TIGR00786">
    <property type="entry name" value="dctM"/>
    <property type="match status" value="1"/>
</dbReference>